<dbReference type="Proteomes" id="UP000019102">
    <property type="component" value="Unassembled WGS sequence"/>
</dbReference>
<dbReference type="EMBL" id="BAVS01000001">
    <property type="protein sequence ID" value="GAE91179.1"/>
    <property type="molecule type" value="Genomic_DNA"/>
</dbReference>
<accession>W4VEJ7</accession>
<sequence>MNEFTKRIMMNKLKELTAKEVLEYSQKFHLTISKTQAQAITNHLKNSKFDPTISEDRVKMFKKLAKITDMETANACQQLFQKLIKEYRIEHYFH</sequence>
<dbReference type="RefSeq" id="WP_035720853.1">
    <property type="nucleotide sequence ID" value="NZ_BAVS01000001.1"/>
</dbReference>
<dbReference type="eggNOG" id="ENOG50330GA">
    <property type="taxonomic scope" value="Bacteria"/>
</dbReference>
<name>W4VEJ7_9BACI</name>
<gene>
    <name evidence="1" type="ORF">JCM21714_120</name>
</gene>
<dbReference type="InterPro" id="IPR020277">
    <property type="entry name" value="DUF2624"/>
</dbReference>
<protein>
    <recommendedName>
        <fullName evidence="3">DUF2624 domain-containing protein</fullName>
    </recommendedName>
</protein>
<comment type="caution">
    <text evidence="1">The sequence shown here is derived from an EMBL/GenBank/DDBJ whole genome shotgun (WGS) entry which is preliminary data.</text>
</comment>
<evidence type="ECO:0000313" key="1">
    <source>
        <dbReference type="EMBL" id="GAE91179.1"/>
    </source>
</evidence>
<dbReference type="Pfam" id="PF11116">
    <property type="entry name" value="DUF2624"/>
    <property type="match status" value="1"/>
</dbReference>
<reference evidence="1 2" key="1">
    <citation type="journal article" date="2014" name="Genome Announc.">
        <title>Draft Genome Sequence of the Boron-Tolerant and Moderately Halotolerant Bacterium Gracilibacillus boraciitolerans JCM 21714T.</title>
        <authorList>
            <person name="Ahmed I."/>
            <person name="Oshima K."/>
            <person name="Suda W."/>
            <person name="Kitamura K."/>
            <person name="Iida T."/>
            <person name="Ohmori Y."/>
            <person name="Fujiwara T."/>
            <person name="Hattori M."/>
            <person name="Ohkuma M."/>
        </authorList>
    </citation>
    <scope>NUCLEOTIDE SEQUENCE [LARGE SCALE GENOMIC DNA]</scope>
    <source>
        <strain evidence="1 2">JCM 21714</strain>
    </source>
</reference>
<dbReference type="AlphaFoldDB" id="W4VEJ7"/>
<organism evidence="1 2">
    <name type="scientific">Gracilibacillus boraciitolerans JCM 21714</name>
    <dbReference type="NCBI Taxonomy" id="1298598"/>
    <lineage>
        <taxon>Bacteria</taxon>
        <taxon>Bacillati</taxon>
        <taxon>Bacillota</taxon>
        <taxon>Bacilli</taxon>
        <taxon>Bacillales</taxon>
        <taxon>Bacillaceae</taxon>
        <taxon>Gracilibacillus</taxon>
    </lineage>
</organism>
<dbReference type="OrthoDB" id="2969575at2"/>
<dbReference type="STRING" id="1298598.JCM21714_120"/>
<proteinExistence type="predicted"/>
<evidence type="ECO:0000313" key="2">
    <source>
        <dbReference type="Proteomes" id="UP000019102"/>
    </source>
</evidence>
<keyword evidence="2" id="KW-1185">Reference proteome</keyword>
<evidence type="ECO:0008006" key="3">
    <source>
        <dbReference type="Google" id="ProtNLM"/>
    </source>
</evidence>